<feature type="transmembrane region" description="Helical" evidence="7">
    <location>
        <begin position="136"/>
        <end position="161"/>
    </location>
</feature>
<dbReference type="Gene3D" id="1.20.1250.20">
    <property type="entry name" value="MFS general substrate transporter like domains"/>
    <property type="match status" value="1"/>
</dbReference>
<comment type="subcellular location">
    <subcellularLocation>
        <location evidence="1">Cell membrane</location>
        <topology evidence="1">Multi-pass membrane protein</topology>
    </subcellularLocation>
</comment>
<evidence type="ECO:0000256" key="3">
    <source>
        <dbReference type="ARBA" id="ARBA00022475"/>
    </source>
</evidence>
<dbReference type="InterPro" id="IPR036259">
    <property type="entry name" value="MFS_trans_sf"/>
</dbReference>
<dbReference type="InterPro" id="IPR011701">
    <property type="entry name" value="MFS"/>
</dbReference>
<evidence type="ECO:0000256" key="2">
    <source>
        <dbReference type="ARBA" id="ARBA00022448"/>
    </source>
</evidence>
<name>A0ABT4IQG1_9EURY</name>
<feature type="transmembrane region" description="Helical" evidence="7">
    <location>
        <begin position="102"/>
        <end position="124"/>
    </location>
</feature>
<feature type="transmembrane region" description="Helical" evidence="7">
    <location>
        <begin position="331"/>
        <end position="357"/>
    </location>
</feature>
<keyword evidence="6 7" id="KW-0472">Membrane</keyword>
<evidence type="ECO:0000256" key="4">
    <source>
        <dbReference type="ARBA" id="ARBA00022692"/>
    </source>
</evidence>
<reference evidence="9" key="1">
    <citation type="submission" date="2022-12" db="EMBL/GenBank/DDBJ databases">
        <title>Isolation and characterisation of novel Methanocorpusculum spp. from native Australian herbivores indicates the genus is ancestrally host-associated.</title>
        <authorList>
            <person name="Volmer J.G."/>
            <person name="Soo R.M."/>
            <person name="Evans P.N."/>
            <person name="Hoedt E.C."/>
            <person name="Astorga Alsina A.L."/>
            <person name="Woodcroft B.J."/>
            <person name="Tyson G.W."/>
            <person name="Hugenholtz P."/>
            <person name="Morrison M."/>
        </authorList>
    </citation>
    <scope>NUCLEOTIDE SEQUENCE</scope>
    <source>
        <strain evidence="9">CW153</strain>
    </source>
</reference>
<dbReference type="CDD" id="cd17473">
    <property type="entry name" value="MFS_arabinose_efflux_permease_like"/>
    <property type="match status" value="1"/>
</dbReference>
<feature type="transmembrane region" description="Helical" evidence="7">
    <location>
        <begin position="273"/>
        <end position="291"/>
    </location>
</feature>
<dbReference type="RefSeq" id="WP_268923754.1">
    <property type="nucleotide sequence ID" value="NZ_JAPTGC010000024.1"/>
</dbReference>
<feature type="transmembrane region" description="Helical" evidence="7">
    <location>
        <begin position="244"/>
        <end position="261"/>
    </location>
</feature>
<proteinExistence type="predicted"/>
<evidence type="ECO:0000256" key="1">
    <source>
        <dbReference type="ARBA" id="ARBA00004651"/>
    </source>
</evidence>
<evidence type="ECO:0000256" key="7">
    <source>
        <dbReference type="SAM" id="Phobius"/>
    </source>
</evidence>
<keyword evidence="4 7" id="KW-0812">Transmembrane</keyword>
<organism evidence="9 10">
    <name type="scientific">Methanocorpusculum vombati</name>
    <dbReference type="NCBI Taxonomy" id="3002864"/>
    <lineage>
        <taxon>Archaea</taxon>
        <taxon>Methanobacteriati</taxon>
        <taxon>Methanobacteriota</taxon>
        <taxon>Stenosarchaea group</taxon>
        <taxon>Methanomicrobia</taxon>
        <taxon>Methanomicrobiales</taxon>
        <taxon>Methanocorpusculaceae</taxon>
        <taxon>Methanocorpusculum</taxon>
    </lineage>
</organism>
<sequence>MKNTFVPTKWTLVFLLFAAMLTLMGGAAVAPALPLISEVFSDAPEFLISMIITLPSLAVACTGYVIGVACDKFGRRPVLLASLAIFAVAGSAGFYLDSLWAILLSRVILGVGIAGLTTATTALITEYYTGASRVKVLGYQSAAMGFGILLLETCGGTLAEISWREPFLIYLVAFVIMIGVIFAVKEPEREPRRSLRDNSVKLNMKALLPIYISIFIGMVIAFLMPTKLPYLIAQVGSVSLTGTGLLLGLMGCCSALAGIFYGRIAARMLRMQVMFLCFLAVGIGCCMLGFATSVAAIALAVVFTGFGQGALIPTIVNWISDEAPVRAMGKATGIFSMALNLGQFASSLAVIPILVMVGSYSNLFLAAGVFGMLVACAYAVAWRRERRAVTQVAR</sequence>
<evidence type="ECO:0000313" key="9">
    <source>
        <dbReference type="EMBL" id="MCZ0863487.1"/>
    </source>
</evidence>
<keyword evidence="10" id="KW-1185">Reference proteome</keyword>
<keyword evidence="5 7" id="KW-1133">Transmembrane helix</keyword>
<feature type="transmembrane region" description="Helical" evidence="7">
    <location>
        <begin position="206"/>
        <end position="224"/>
    </location>
</feature>
<evidence type="ECO:0000256" key="5">
    <source>
        <dbReference type="ARBA" id="ARBA00022989"/>
    </source>
</evidence>
<dbReference type="PANTHER" id="PTHR23517">
    <property type="entry name" value="RESISTANCE PROTEIN MDTM, PUTATIVE-RELATED-RELATED"/>
    <property type="match status" value="1"/>
</dbReference>
<dbReference type="Pfam" id="PF07690">
    <property type="entry name" value="MFS_1"/>
    <property type="match status" value="1"/>
</dbReference>
<evidence type="ECO:0000313" key="10">
    <source>
        <dbReference type="Proteomes" id="UP001141336"/>
    </source>
</evidence>
<feature type="transmembrane region" description="Helical" evidence="7">
    <location>
        <begin position="48"/>
        <end position="66"/>
    </location>
</feature>
<feature type="transmembrane region" description="Helical" evidence="7">
    <location>
        <begin position="297"/>
        <end position="319"/>
    </location>
</feature>
<protein>
    <submittedName>
        <fullName evidence="9">MFS transporter</fullName>
    </submittedName>
</protein>
<feature type="transmembrane region" description="Helical" evidence="7">
    <location>
        <begin position="363"/>
        <end position="381"/>
    </location>
</feature>
<keyword evidence="2" id="KW-0813">Transport</keyword>
<dbReference type="SUPFAM" id="SSF103473">
    <property type="entry name" value="MFS general substrate transporter"/>
    <property type="match status" value="1"/>
</dbReference>
<dbReference type="PROSITE" id="PS50850">
    <property type="entry name" value="MFS"/>
    <property type="match status" value="1"/>
</dbReference>
<dbReference type="Proteomes" id="UP001141336">
    <property type="component" value="Unassembled WGS sequence"/>
</dbReference>
<feature type="transmembrane region" description="Helical" evidence="7">
    <location>
        <begin position="167"/>
        <end position="185"/>
    </location>
</feature>
<accession>A0ABT4IQG1</accession>
<feature type="transmembrane region" description="Helical" evidence="7">
    <location>
        <begin position="78"/>
        <end position="96"/>
    </location>
</feature>
<dbReference type="InterPro" id="IPR020846">
    <property type="entry name" value="MFS_dom"/>
</dbReference>
<feature type="domain" description="Major facilitator superfamily (MFS) profile" evidence="8">
    <location>
        <begin position="11"/>
        <end position="386"/>
    </location>
</feature>
<keyword evidence="3" id="KW-1003">Cell membrane</keyword>
<evidence type="ECO:0000259" key="8">
    <source>
        <dbReference type="PROSITE" id="PS50850"/>
    </source>
</evidence>
<dbReference type="InterPro" id="IPR050171">
    <property type="entry name" value="MFS_Transporters"/>
</dbReference>
<comment type="caution">
    <text evidence="9">The sequence shown here is derived from an EMBL/GenBank/DDBJ whole genome shotgun (WGS) entry which is preliminary data.</text>
</comment>
<dbReference type="EMBL" id="JAPTGC010000024">
    <property type="protein sequence ID" value="MCZ0863487.1"/>
    <property type="molecule type" value="Genomic_DNA"/>
</dbReference>
<evidence type="ECO:0000256" key="6">
    <source>
        <dbReference type="ARBA" id="ARBA00023136"/>
    </source>
</evidence>
<gene>
    <name evidence="9" type="ORF">O0S09_09540</name>
</gene>